<reference evidence="1 2" key="1">
    <citation type="journal article" date="2011" name="Stand. Genomic Sci.">
        <title>Complete genome sequence of the hyperthermophilic chemolithoautotroph Pyrolobus fumarii type strain (1A).</title>
        <authorList>
            <person name="Anderson I."/>
            <person name="Goker M."/>
            <person name="Nolan M."/>
            <person name="Lucas S."/>
            <person name="Hammon N."/>
            <person name="Deshpande S."/>
            <person name="Cheng J.F."/>
            <person name="Tapia R."/>
            <person name="Han C."/>
            <person name="Goodwin L."/>
            <person name="Pitluck S."/>
            <person name="Huntemann M."/>
            <person name="Liolios K."/>
            <person name="Ivanova N."/>
            <person name="Pagani I."/>
            <person name="Mavromatis K."/>
            <person name="Ovchinikova G."/>
            <person name="Pati A."/>
            <person name="Chen A."/>
            <person name="Palaniappan K."/>
            <person name="Land M."/>
            <person name="Hauser L."/>
            <person name="Brambilla E.M."/>
            <person name="Huber H."/>
            <person name="Yasawong M."/>
            <person name="Rohde M."/>
            <person name="Spring S."/>
            <person name="Abt B."/>
            <person name="Sikorski J."/>
            <person name="Wirth R."/>
            <person name="Detter J.C."/>
            <person name="Woyke T."/>
            <person name="Bristow J."/>
            <person name="Eisen J.A."/>
            <person name="Markowitz V."/>
            <person name="Hugenholtz P."/>
            <person name="Kyrpides N.C."/>
            <person name="Klenk H.P."/>
            <person name="Lapidus A."/>
        </authorList>
    </citation>
    <scope>NUCLEOTIDE SEQUENCE [LARGE SCALE GENOMIC DNA]</scope>
    <source>
        <strain evidence="2">DSM 11204 / 1A</strain>
    </source>
</reference>
<dbReference type="STRING" id="694429.Pyrfu_0440"/>
<dbReference type="KEGG" id="pfm:Pyrfu_0440"/>
<sequence length="436" mass="49107">MLVERLRRLEERLLEAVNSVLAGLGAEPLRGVTLSLREEVENAEDEHRDPVIRGRYLPDEHRVILYSGAGLGDLLHELVHHLQAAGHGMVEVDAVLAREGWERLPYAVRPDEVEALILAERLLDKMPRDAKEKIIDVLAEFNGLRKLFYPKALLTAYPRGNEGVCLETLCEPHEYIVADRLRRVRVRAYRIYARGDKLGVEILLDMDGLTGFASIESSRLKEIARIDPSLDLIWSVASETGGVLVQLSRDNMVQEQLERWGTPYAVLAYSQAESRPLLEVLLSERKVRRSTQRLLDDIIGEVVGKEILGLGVTSRGDPEECFEAAKRLAERVKSKAKEAIDKLISRGEKHSWILLVPTWASIKVELLDAVFEQKGTVYLVLHSEEVERLATNIAMRVRSHAVNKCLERSLGEMPVAGTELELEVEDGSQSREARED</sequence>
<dbReference type="InParanoid" id="G0EG63"/>
<evidence type="ECO:0000313" key="1">
    <source>
        <dbReference type="EMBL" id="AEM38311.1"/>
    </source>
</evidence>
<organism evidence="1 2">
    <name type="scientific">Pyrolobus fumarii (strain DSM 11204 / 1A)</name>
    <dbReference type="NCBI Taxonomy" id="694429"/>
    <lineage>
        <taxon>Archaea</taxon>
        <taxon>Thermoproteota</taxon>
        <taxon>Thermoprotei</taxon>
        <taxon>Desulfurococcales</taxon>
        <taxon>Pyrodictiaceae</taxon>
        <taxon>Pyrolobus</taxon>
    </lineage>
</organism>
<dbReference type="EMBL" id="CP002838">
    <property type="protein sequence ID" value="AEM38311.1"/>
    <property type="molecule type" value="Genomic_DNA"/>
</dbReference>
<dbReference type="HOGENOM" id="CLU_627928_0_0_2"/>
<gene>
    <name evidence="1" type="ordered locus">Pyrfu_0440</name>
</gene>
<protein>
    <submittedName>
        <fullName evidence="1">Uncharacterized protein</fullName>
    </submittedName>
</protein>
<dbReference type="AlphaFoldDB" id="G0EG63"/>
<proteinExistence type="predicted"/>
<dbReference type="eggNOG" id="arCOG07427">
    <property type="taxonomic scope" value="Archaea"/>
</dbReference>
<dbReference type="Proteomes" id="UP000001037">
    <property type="component" value="Chromosome"/>
</dbReference>
<evidence type="ECO:0000313" key="2">
    <source>
        <dbReference type="Proteomes" id="UP000001037"/>
    </source>
</evidence>
<keyword evidence="2" id="KW-1185">Reference proteome</keyword>
<accession>G0EG63</accession>
<name>G0EG63_PYRF1</name>